<dbReference type="RefSeq" id="WP_169112914.1">
    <property type="nucleotide sequence ID" value="NZ_CP051684.1"/>
</dbReference>
<feature type="chain" id="PRO_5046601672" evidence="1">
    <location>
        <begin position="23"/>
        <end position="140"/>
    </location>
</feature>
<sequence length="140" mass="15347">MMKKMSSLVLAAMLLASGGVFAQGAKEVSDARAATERFMKLMDAEEYSAAWNSGAESVRKDMPKLAWNLLATTVHLPLGTLKGRSYKSATVKPATITFEYVADYENNHNVRESVTTVREKDGVWRVSGYGILADDKKPAQ</sequence>
<organism evidence="2 3">
    <name type="scientific">Duganella dendranthematis</name>
    <dbReference type="NCBI Taxonomy" id="2728021"/>
    <lineage>
        <taxon>Bacteria</taxon>
        <taxon>Pseudomonadati</taxon>
        <taxon>Pseudomonadota</taxon>
        <taxon>Betaproteobacteria</taxon>
        <taxon>Burkholderiales</taxon>
        <taxon>Oxalobacteraceae</taxon>
        <taxon>Telluria group</taxon>
        <taxon>Duganella</taxon>
    </lineage>
</organism>
<protein>
    <submittedName>
        <fullName evidence="2">DUF4019 domain-containing protein</fullName>
    </submittedName>
</protein>
<gene>
    <name evidence="2" type="ORF">HH213_16435</name>
</gene>
<dbReference type="InterPro" id="IPR025091">
    <property type="entry name" value="DUF4019"/>
</dbReference>
<reference evidence="2 3" key="1">
    <citation type="submission" date="2020-04" db="EMBL/GenBank/DDBJ databases">
        <title>Genome sequencing of novel species.</title>
        <authorList>
            <person name="Heo J."/>
            <person name="Kim S.-J."/>
            <person name="Kim J.-S."/>
            <person name="Hong S.-B."/>
            <person name="Kwon S.-W."/>
        </authorList>
    </citation>
    <scope>NUCLEOTIDE SEQUENCE [LARGE SCALE GENOMIC DNA]</scope>
    <source>
        <strain evidence="2 3">AF9R3</strain>
    </source>
</reference>
<feature type="signal peptide" evidence="1">
    <location>
        <begin position="1"/>
        <end position="22"/>
    </location>
</feature>
<proteinExistence type="predicted"/>
<evidence type="ECO:0000256" key="1">
    <source>
        <dbReference type="SAM" id="SignalP"/>
    </source>
</evidence>
<keyword evidence="3" id="KW-1185">Reference proteome</keyword>
<evidence type="ECO:0000313" key="3">
    <source>
        <dbReference type="Proteomes" id="UP000503117"/>
    </source>
</evidence>
<name>A0ABX6MBN7_9BURK</name>
<dbReference type="Proteomes" id="UP000503117">
    <property type="component" value="Chromosome"/>
</dbReference>
<dbReference type="Pfam" id="PF13211">
    <property type="entry name" value="DUF4019"/>
    <property type="match status" value="1"/>
</dbReference>
<dbReference type="EMBL" id="CP051684">
    <property type="protein sequence ID" value="QJD91531.1"/>
    <property type="molecule type" value="Genomic_DNA"/>
</dbReference>
<keyword evidence="1" id="KW-0732">Signal</keyword>
<accession>A0ABX6MBN7</accession>
<evidence type="ECO:0000313" key="2">
    <source>
        <dbReference type="EMBL" id="QJD91531.1"/>
    </source>
</evidence>